<proteinExistence type="predicted"/>
<organism evidence="7 8">
    <name type="scientific">Burkholderia ubonensis</name>
    <dbReference type="NCBI Taxonomy" id="101571"/>
    <lineage>
        <taxon>Bacteria</taxon>
        <taxon>Pseudomonadati</taxon>
        <taxon>Pseudomonadota</taxon>
        <taxon>Betaproteobacteria</taxon>
        <taxon>Burkholderiales</taxon>
        <taxon>Burkholderiaceae</taxon>
        <taxon>Burkholderia</taxon>
        <taxon>Burkholderia cepacia complex</taxon>
    </lineage>
</organism>
<reference evidence="7 8" key="1">
    <citation type="submission" date="2015-11" db="EMBL/GenBank/DDBJ databases">
        <title>Expanding the genomic diversity of Burkholderia species for the development of highly accurate diagnostics.</title>
        <authorList>
            <person name="Sahl J."/>
            <person name="Keim P."/>
            <person name="Wagner D."/>
        </authorList>
    </citation>
    <scope>NUCLEOTIDE SEQUENCE [LARGE SCALE GENOMIC DNA]</scope>
    <source>
        <strain evidence="7 8">MSMB782WGS</strain>
    </source>
</reference>
<dbReference type="PANTHER" id="PTHR30136:SF8">
    <property type="entry name" value="TRANSCRIPTIONAL REGULATORY PROTEIN"/>
    <property type="match status" value="1"/>
</dbReference>
<dbReference type="GO" id="GO:0045892">
    <property type="term" value="P:negative regulation of DNA-templated transcription"/>
    <property type="evidence" value="ECO:0007669"/>
    <property type="project" value="TreeGrafter"/>
</dbReference>
<evidence type="ECO:0000256" key="1">
    <source>
        <dbReference type="ARBA" id="ARBA00023015"/>
    </source>
</evidence>
<dbReference type="InterPro" id="IPR050707">
    <property type="entry name" value="HTH_MetabolicPath_Reg"/>
</dbReference>
<dbReference type="PANTHER" id="PTHR30136">
    <property type="entry name" value="HELIX-TURN-HELIX TRANSCRIPTIONAL REGULATOR, ICLR FAMILY"/>
    <property type="match status" value="1"/>
</dbReference>
<keyword evidence="1" id="KW-0805">Transcription regulation</keyword>
<dbReference type="EMBL" id="LPLU01000043">
    <property type="protein sequence ID" value="KWK80674.1"/>
    <property type="molecule type" value="Genomic_DNA"/>
</dbReference>
<evidence type="ECO:0000256" key="4">
    <source>
        <dbReference type="SAM" id="MobiDB-lite"/>
    </source>
</evidence>
<evidence type="ECO:0000259" key="5">
    <source>
        <dbReference type="PROSITE" id="PS51077"/>
    </source>
</evidence>
<keyword evidence="3" id="KW-0804">Transcription</keyword>
<dbReference type="Pfam" id="PF01614">
    <property type="entry name" value="IclR_C"/>
    <property type="match status" value="2"/>
</dbReference>
<dbReference type="InterPro" id="IPR029016">
    <property type="entry name" value="GAF-like_dom_sf"/>
</dbReference>
<feature type="compositionally biased region" description="Pro residues" evidence="4">
    <location>
        <begin position="274"/>
        <end position="284"/>
    </location>
</feature>
<protein>
    <submittedName>
        <fullName evidence="7">IclR family transcriptional regulator</fullName>
    </submittedName>
</protein>
<dbReference type="GO" id="GO:0003677">
    <property type="term" value="F:DNA binding"/>
    <property type="evidence" value="ECO:0007669"/>
    <property type="project" value="UniProtKB-KW"/>
</dbReference>
<dbReference type="GO" id="GO:0003700">
    <property type="term" value="F:DNA-binding transcription factor activity"/>
    <property type="evidence" value="ECO:0007669"/>
    <property type="project" value="TreeGrafter"/>
</dbReference>
<dbReference type="InterPro" id="IPR036390">
    <property type="entry name" value="WH_DNA-bd_sf"/>
</dbReference>
<dbReference type="SUPFAM" id="SSF46785">
    <property type="entry name" value="Winged helix' DNA-binding domain"/>
    <property type="match status" value="2"/>
</dbReference>
<evidence type="ECO:0000313" key="7">
    <source>
        <dbReference type="EMBL" id="KWK80674.1"/>
    </source>
</evidence>
<feature type="domain" description="HTH iclR-type" evidence="5">
    <location>
        <begin position="19"/>
        <end position="81"/>
    </location>
</feature>
<keyword evidence="2" id="KW-0238">DNA-binding</keyword>
<evidence type="ECO:0000313" key="8">
    <source>
        <dbReference type="Proteomes" id="UP000065504"/>
    </source>
</evidence>
<dbReference type="Gene3D" id="1.10.10.10">
    <property type="entry name" value="Winged helix-like DNA-binding domain superfamily/Winged helix DNA-binding domain"/>
    <property type="match status" value="2"/>
</dbReference>
<dbReference type="Pfam" id="PF09339">
    <property type="entry name" value="HTH_IclR"/>
    <property type="match status" value="2"/>
</dbReference>
<name>A0A108CU43_9BURK</name>
<dbReference type="SUPFAM" id="SSF55781">
    <property type="entry name" value="GAF domain-like"/>
    <property type="match status" value="2"/>
</dbReference>
<dbReference type="SMART" id="SM00346">
    <property type="entry name" value="HTH_ICLR"/>
    <property type="match status" value="2"/>
</dbReference>
<evidence type="ECO:0000259" key="6">
    <source>
        <dbReference type="PROSITE" id="PS51078"/>
    </source>
</evidence>
<comment type="caution">
    <text evidence="7">The sequence shown here is derived from an EMBL/GenBank/DDBJ whole genome shotgun (WGS) entry which is preliminary data.</text>
</comment>
<dbReference type="InterPro" id="IPR005471">
    <property type="entry name" value="Tscrpt_reg_IclR_N"/>
</dbReference>
<feature type="domain" description="IclR-ED" evidence="6">
    <location>
        <begin position="359"/>
        <end position="541"/>
    </location>
</feature>
<sequence length="545" mass="55875">MQNDEDRADDAPQKAQRGIQSVEVGGRLLDALARRRKPLGLSELAAAAELSTAQAHTYLVSLTRLALVKRDAITGNYEPGPLSLRLGLMSIERQPAYRAALPHAARLAESVGLSVALSVPGALGPTIVRIEHGGYPLHVNLHVGSVMSLDTTATGRVFRAFGEPAQLDAMAASQAGAGNTLAGAESTQPAPDADARQAQLDAIRQRGIERSVDLPSPGVSALCVPVLDADGRLQLALTVIGSTGSIDVAWDGPIAAALRDAARQATASLGAEDAPPPPAAPRVPPALADDAKAQRGINALDSTGGLLLALVSAGRALPLRDLAAAAGMPAAKAFPHLVSLLKIGLLSRDAAGCFDAGPLSQALGLIAMQRVSPARDAEAEIVALAEATDMSVAAATLGPLGPTVIRFEESARPQHVSLQVGTVMSLVNTAIGRSFAAGMTDDVLAGLLAGEPVRLAGRAAPADDAFRVRLAQIRAEGVDFAFDAPVPGIATVAAPVFDHTGSIRLVIAIIGASRGFPHGPDSGLAQALLAATRRLSWRFGWIGGL</sequence>
<dbReference type="PROSITE" id="PS51077">
    <property type="entry name" value="HTH_ICLR"/>
    <property type="match status" value="1"/>
</dbReference>
<feature type="region of interest" description="Disordered" evidence="4">
    <location>
        <begin position="267"/>
        <end position="286"/>
    </location>
</feature>
<dbReference type="AlphaFoldDB" id="A0A108CU43"/>
<dbReference type="PROSITE" id="PS51078">
    <property type="entry name" value="ICLR_ED"/>
    <property type="match status" value="2"/>
</dbReference>
<dbReference type="InterPro" id="IPR036388">
    <property type="entry name" value="WH-like_DNA-bd_sf"/>
</dbReference>
<feature type="domain" description="IclR-ED" evidence="6">
    <location>
        <begin position="82"/>
        <end position="271"/>
    </location>
</feature>
<gene>
    <name evidence="7" type="ORF">WM16_04355</name>
</gene>
<dbReference type="Proteomes" id="UP000065504">
    <property type="component" value="Unassembled WGS sequence"/>
</dbReference>
<evidence type="ECO:0000256" key="3">
    <source>
        <dbReference type="ARBA" id="ARBA00023163"/>
    </source>
</evidence>
<accession>A0A108CU43</accession>
<dbReference type="RefSeq" id="WP_060233037.1">
    <property type="nucleotide sequence ID" value="NZ_LPLU01000043.1"/>
</dbReference>
<dbReference type="Gene3D" id="3.30.450.40">
    <property type="match status" value="2"/>
</dbReference>
<evidence type="ECO:0000256" key="2">
    <source>
        <dbReference type="ARBA" id="ARBA00023125"/>
    </source>
</evidence>
<dbReference type="InterPro" id="IPR014757">
    <property type="entry name" value="Tscrpt_reg_IclR_C"/>
</dbReference>